<dbReference type="EC" id="3.1.-.-" evidence="9"/>
<feature type="binding site" evidence="9">
    <location>
        <position position="13"/>
    </location>
    <ligand>
        <name>Mg(2+)</name>
        <dbReference type="ChEBI" id="CHEBI:18420"/>
        <note>catalytic</note>
    </ligand>
</feature>
<evidence type="ECO:0000256" key="5">
    <source>
        <dbReference type="ARBA" id="ARBA00022759"/>
    </source>
</evidence>
<sequence length="96" mass="10510">MSRGEMLTVFTYDVSEAARRRRVAKLLEAAATRVQYSVFEVRMTRQKAAAVGQRIAALLGPGDSLRVYAVGADGLARSRVYGDGAPFEPAEGYWLL</sequence>
<keyword evidence="7 9" id="KW-0460">Magnesium</keyword>
<evidence type="ECO:0000256" key="8">
    <source>
        <dbReference type="ARBA" id="ARBA00023118"/>
    </source>
</evidence>
<dbReference type="Gene3D" id="3.30.70.240">
    <property type="match status" value="1"/>
</dbReference>
<evidence type="ECO:0000313" key="11">
    <source>
        <dbReference type="Proteomes" id="UP001239909"/>
    </source>
</evidence>
<dbReference type="Proteomes" id="UP001239909">
    <property type="component" value="Unassembled WGS sequence"/>
</dbReference>
<proteinExistence type="inferred from homology"/>
<evidence type="ECO:0000256" key="2">
    <source>
        <dbReference type="ARBA" id="ARBA00009959"/>
    </source>
</evidence>
<organism evidence="10 11">
    <name type="scientific">Paralimibaculum aggregatum</name>
    <dbReference type="NCBI Taxonomy" id="3036245"/>
    <lineage>
        <taxon>Bacteria</taxon>
        <taxon>Pseudomonadati</taxon>
        <taxon>Pseudomonadota</taxon>
        <taxon>Alphaproteobacteria</taxon>
        <taxon>Rhodobacterales</taxon>
        <taxon>Paracoccaceae</taxon>
        <taxon>Paralimibaculum</taxon>
    </lineage>
</organism>
<comment type="cofactor">
    <cofactor evidence="1 9">
        <name>Mg(2+)</name>
        <dbReference type="ChEBI" id="CHEBI:18420"/>
    </cofactor>
</comment>
<accession>A0ABQ6LTE8</accession>
<evidence type="ECO:0000256" key="7">
    <source>
        <dbReference type="ARBA" id="ARBA00022842"/>
    </source>
</evidence>
<evidence type="ECO:0000256" key="9">
    <source>
        <dbReference type="HAMAP-Rule" id="MF_01471"/>
    </source>
</evidence>
<comment type="subunit">
    <text evidence="9">Homodimer, forms a heterotetramer with a Cas1 homodimer.</text>
</comment>
<dbReference type="RefSeq" id="WP_352231137.1">
    <property type="nucleotide sequence ID" value="NZ_BSYI01000061.1"/>
</dbReference>
<dbReference type="PANTHER" id="PTHR34405:SF3">
    <property type="entry name" value="CRISPR-ASSOCIATED ENDORIBONUCLEASE CAS2 3"/>
    <property type="match status" value="1"/>
</dbReference>
<keyword evidence="8 9" id="KW-0051">Antiviral defense</keyword>
<dbReference type="HAMAP" id="MF_01471">
    <property type="entry name" value="Cas2"/>
    <property type="match status" value="1"/>
</dbReference>
<dbReference type="InterPro" id="IPR019199">
    <property type="entry name" value="Virulence_VapD/CRISPR_Cas2"/>
</dbReference>
<keyword evidence="4 9" id="KW-0479">Metal-binding</keyword>
<dbReference type="PANTHER" id="PTHR34405">
    <property type="entry name" value="CRISPR-ASSOCIATED ENDORIBONUCLEASE CAS2"/>
    <property type="match status" value="1"/>
</dbReference>
<dbReference type="GO" id="GO:0004519">
    <property type="term" value="F:endonuclease activity"/>
    <property type="evidence" value="ECO:0007669"/>
    <property type="project" value="UniProtKB-KW"/>
</dbReference>
<dbReference type="Pfam" id="PF09827">
    <property type="entry name" value="CRISPR_Cas2"/>
    <property type="match status" value="1"/>
</dbReference>
<dbReference type="SUPFAM" id="SSF143430">
    <property type="entry name" value="TTP0101/SSO1404-like"/>
    <property type="match status" value="1"/>
</dbReference>
<evidence type="ECO:0000256" key="4">
    <source>
        <dbReference type="ARBA" id="ARBA00022723"/>
    </source>
</evidence>
<comment type="caution">
    <text evidence="10">The sequence shown here is derived from an EMBL/GenBank/DDBJ whole genome shotgun (WGS) entry which is preliminary data.</text>
</comment>
<keyword evidence="6 9" id="KW-0378">Hydrolase</keyword>
<evidence type="ECO:0000256" key="1">
    <source>
        <dbReference type="ARBA" id="ARBA00001946"/>
    </source>
</evidence>
<evidence type="ECO:0000256" key="3">
    <source>
        <dbReference type="ARBA" id="ARBA00022722"/>
    </source>
</evidence>
<keyword evidence="5 9" id="KW-0255">Endonuclease</keyword>
<evidence type="ECO:0000256" key="6">
    <source>
        <dbReference type="ARBA" id="ARBA00022801"/>
    </source>
</evidence>
<reference evidence="10 11" key="1">
    <citation type="submission" date="2023-04" db="EMBL/GenBank/DDBJ databases">
        <title>Marinoamorphus aggregata gen. nov., sp. Nov., isolate from tissue of brittle star Ophioplocus japonicus.</title>
        <authorList>
            <person name="Kawano K."/>
            <person name="Sawayama S."/>
            <person name="Nakagawa S."/>
        </authorList>
    </citation>
    <scope>NUCLEOTIDE SEQUENCE [LARGE SCALE GENOMIC DNA]</scope>
    <source>
        <strain evidence="10 11">NKW23</strain>
    </source>
</reference>
<name>A0ABQ6LTE8_9RHOB</name>
<protein>
    <recommendedName>
        <fullName evidence="9">CRISPR-associated endoribonuclease Cas2</fullName>
        <ecNumber evidence="9">3.1.-.-</ecNumber>
    </recommendedName>
</protein>
<dbReference type="NCBIfam" id="TIGR01573">
    <property type="entry name" value="cas2"/>
    <property type="match status" value="1"/>
</dbReference>
<gene>
    <name evidence="10" type="primary">cas2_2</name>
    <name evidence="9" type="synonym">cas2</name>
    <name evidence="10" type="ORF">LNKW23_45700</name>
</gene>
<keyword evidence="11" id="KW-1185">Reference proteome</keyword>
<dbReference type="EMBL" id="BSYI01000061">
    <property type="protein sequence ID" value="GMG85350.1"/>
    <property type="molecule type" value="Genomic_DNA"/>
</dbReference>
<keyword evidence="3 9" id="KW-0540">Nuclease</keyword>
<comment type="similarity">
    <text evidence="2 9">Belongs to the CRISPR-associated endoribonuclease Cas2 protein family.</text>
</comment>
<dbReference type="CDD" id="cd09725">
    <property type="entry name" value="Cas2_I_II_III"/>
    <property type="match status" value="1"/>
</dbReference>
<evidence type="ECO:0000313" key="10">
    <source>
        <dbReference type="EMBL" id="GMG85350.1"/>
    </source>
</evidence>
<comment type="function">
    <text evidence="9">CRISPR (clustered regularly interspaced short palindromic repeat), is an adaptive immune system that provides protection against mobile genetic elements (viruses, transposable elements and conjugative plasmids). CRISPR clusters contain sequences complementary to antecedent mobile elements and target invading nucleic acids. CRISPR clusters are transcribed and processed into CRISPR RNA (crRNA). Functions as a ssRNA-specific endoribonuclease. Involved in the integration of spacer DNA into the CRISPR cassette.</text>
</comment>
<dbReference type="InterPro" id="IPR021127">
    <property type="entry name" value="CRISPR_associated_Cas2"/>
</dbReference>